<feature type="region of interest" description="Disordered" evidence="1">
    <location>
        <begin position="754"/>
        <end position="779"/>
    </location>
</feature>
<gene>
    <name evidence="2" type="ORF">QCN29_30250</name>
</gene>
<evidence type="ECO:0000313" key="2">
    <source>
        <dbReference type="EMBL" id="MDH2392984.1"/>
    </source>
</evidence>
<evidence type="ECO:0000256" key="1">
    <source>
        <dbReference type="SAM" id="MobiDB-lite"/>
    </source>
</evidence>
<proteinExistence type="predicted"/>
<evidence type="ECO:0000313" key="3">
    <source>
        <dbReference type="Proteomes" id="UP001223144"/>
    </source>
</evidence>
<accession>A0ABT6HWA0</accession>
<dbReference type="Proteomes" id="UP001223144">
    <property type="component" value="Unassembled WGS sequence"/>
</dbReference>
<dbReference type="RefSeq" id="WP_279932170.1">
    <property type="nucleotide sequence ID" value="NZ_JARWBG010000053.1"/>
</dbReference>
<keyword evidence="3" id="KW-1185">Reference proteome</keyword>
<sequence>MATTTAPQTDDKDDDTTQELTGIRARVAELQRSPGLYAGAALGLAPTLMTDGQLLVTTFGATGVAAGWAALGMLPGPWRWLPGNGEPWEWMCRSSRRGYRRTLRRMRARLAQGHSLPPTLGADGRLVDTLGVADGWYAHPKRPALVREVTADARRARCELLRTAWARLLPDWQTGWWRRYSPVEMALRAGPLAAIPATGFVDMPWWAHLVVGSIAASWGARVWAKPDPANPETEQEAAGEDWYLARWVEWIACDRGPLPASKLASVHLDDDKLTAVIVSTTARPATSLAQDSVSIAFDVPPRAVNIYRPDDMPASRAKLTVRLRAKVTELDEDDLPAVWKGFSPYPGSQLYDVEDTPFGRKFKILLPRRGAGVSEVQPRSIAQALDMEGEDSAARLHLRVLDARRIEVNDMSINPLAGGIPLDLNALRMDDQGYVTVGRDLYGAPAKWRLLKFDPKRRGLSGGASASAVHSFGSGTTGAGKTSLEEDLQIAQRMNGFVSWLADGKGGAGYAPWMNDLDWIVKSFYGAMLMGQAANAVSESRYAEQMTMQWLDAEGYTENGRSFFVPFEPFAPVVITWDEFNEMILKDPTADHVKPLLRSVSSVGRLSRAAGMAARVWVQIPNLDSIGSDASANAIRDMLQSGNIALFRTARSDVDVMSLGSRTPEFRLSPLPERFPDGSETGGLFYIADGKAQYTQSRAMFHTNPARVSRQFPLPTLTDREAEVAGAAYLRREEYRHLDAADEEQFLREVFKEEQAKPNRRPTVIDIRPQVGPADADVDDEDLDELVPPTRSQLVWDAVDSGARRNKQIAEVTELKPTNVAGATKRLERHGKLHKIERDWHTAERLDA</sequence>
<dbReference type="InterPro" id="IPR027417">
    <property type="entry name" value="P-loop_NTPase"/>
</dbReference>
<name>A0ABT6HWA0_9ACTN</name>
<comment type="caution">
    <text evidence="2">The sequence shown here is derived from an EMBL/GenBank/DDBJ whole genome shotgun (WGS) entry which is preliminary data.</text>
</comment>
<organism evidence="2 3">
    <name type="scientific">Streptomyces chengmaiensis</name>
    <dbReference type="NCBI Taxonomy" id="3040919"/>
    <lineage>
        <taxon>Bacteria</taxon>
        <taxon>Bacillati</taxon>
        <taxon>Actinomycetota</taxon>
        <taxon>Actinomycetes</taxon>
        <taxon>Kitasatosporales</taxon>
        <taxon>Streptomycetaceae</taxon>
        <taxon>Streptomyces</taxon>
    </lineage>
</organism>
<dbReference type="EMBL" id="JARWBG010000053">
    <property type="protein sequence ID" value="MDH2392984.1"/>
    <property type="molecule type" value="Genomic_DNA"/>
</dbReference>
<dbReference type="Gene3D" id="3.40.50.300">
    <property type="entry name" value="P-loop containing nucleotide triphosphate hydrolases"/>
    <property type="match status" value="1"/>
</dbReference>
<reference evidence="2 3" key="1">
    <citation type="submission" date="2023-04" db="EMBL/GenBank/DDBJ databases">
        <title>Streptomyces chengmaiensis sp. nov. isolated from the stem of mangrove plant in Hainan.</title>
        <authorList>
            <person name="Huang X."/>
            <person name="Zhou S."/>
            <person name="Chu X."/>
            <person name="Xie Y."/>
            <person name="Lin Y."/>
        </authorList>
    </citation>
    <scope>NUCLEOTIDE SEQUENCE [LARGE SCALE GENOMIC DNA]</scope>
    <source>
        <strain evidence="2 3">HNM0663</strain>
    </source>
</reference>
<protein>
    <submittedName>
        <fullName evidence="2">Uncharacterized protein</fullName>
    </submittedName>
</protein>